<accession>A0A2S8FIF7</accession>
<protein>
    <submittedName>
        <fullName evidence="1">Uncharacterized protein</fullName>
    </submittedName>
</protein>
<reference evidence="1 2" key="1">
    <citation type="submission" date="2018-02" db="EMBL/GenBank/DDBJ databases">
        <title>Comparative genomes isolates from brazilian mangrove.</title>
        <authorList>
            <person name="Araujo J.E."/>
            <person name="Taketani R.G."/>
            <person name="Silva M.C.P."/>
            <person name="Loureco M.V."/>
            <person name="Andreote F.D."/>
        </authorList>
    </citation>
    <scope>NUCLEOTIDE SEQUENCE [LARGE SCALE GENOMIC DNA]</scope>
    <source>
        <strain evidence="1 2">Hex-1 MGV</strain>
    </source>
</reference>
<dbReference type="Proteomes" id="UP000238322">
    <property type="component" value="Unassembled WGS sequence"/>
</dbReference>
<organism evidence="1 2">
    <name type="scientific">Blastopirellula marina</name>
    <dbReference type="NCBI Taxonomy" id="124"/>
    <lineage>
        <taxon>Bacteria</taxon>
        <taxon>Pseudomonadati</taxon>
        <taxon>Planctomycetota</taxon>
        <taxon>Planctomycetia</taxon>
        <taxon>Pirellulales</taxon>
        <taxon>Pirellulaceae</taxon>
        <taxon>Blastopirellula</taxon>
    </lineage>
</organism>
<dbReference type="RefSeq" id="WP_105330936.1">
    <property type="nucleotide sequence ID" value="NZ_PUHY01000012.1"/>
</dbReference>
<name>A0A2S8FIF7_9BACT</name>
<dbReference type="OrthoDB" id="255440at2"/>
<gene>
    <name evidence="1" type="ORF">C5Y83_16840</name>
</gene>
<evidence type="ECO:0000313" key="1">
    <source>
        <dbReference type="EMBL" id="PQO31923.1"/>
    </source>
</evidence>
<dbReference type="AlphaFoldDB" id="A0A2S8FIF7"/>
<evidence type="ECO:0000313" key="2">
    <source>
        <dbReference type="Proteomes" id="UP000238322"/>
    </source>
</evidence>
<dbReference type="EMBL" id="PUHY01000012">
    <property type="protein sequence ID" value="PQO31923.1"/>
    <property type="molecule type" value="Genomic_DNA"/>
</dbReference>
<sequence length="535" mass="60032">MTAQVSGIQYQRIRAPRGHGESLVTPRPLSPAALVSANRQRFHAAATTSVGRVPFDSLREEARQGIVRLAYDFTQQYRDVGSLPDTSAPLILSGHQPALYHPGVWFKNFLIDRIATNVSGTAINVIVDNDTAPAPSISALSGTPGEPRPARIAYDEPGPQQPWEMTTIHSLEMLRSFSKRTVETFGKFVADPMIVSFWPDVLAAIEAGKPLGQAFSQARNQLEAEFGLNVLDVPLSQLCQTRWFLTMVGGILEEAGRYREIYNACVNEYRMVHGIRSTSHPVPNLGAEGNWIEVPFWMWTEENPRRRPLWIAHKESGIRLSDRGDWHTKLASDGDLVTELQSLRACRVYVRPRALATTTVLRLAASDLFIHGIGGAKYDQVTDEIIRRFYFVQPPQFVTATASALLPIPRPQATEEDLLEIKRKLRDADFNPERVVDEAAINAPDWASLVAQKSDLLENIPTLSEKSSWHRQLQEVNAAMRERITEPVARLRIERDQVAQQLQQESLLASREFPFILFPKDGLRNLLLDLAVKEL</sequence>
<proteinExistence type="predicted"/>
<comment type="caution">
    <text evidence="1">The sequence shown here is derived from an EMBL/GenBank/DDBJ whole genome shotgun (WGS) entry which is preliminary data.</text>
</comment>